<protein>
    <recommendedName>
        <fullName evidence="2">Aerobactin siderophore biosynthesis IucA/IucC N-terminal domain-containing protein</fullName>
    </recommendedName>
</protein>
<dbReference type="Pfam" id="PF04183">
    <property type="entry name" value="IucA_IucC"/>
    <property type="match status" value="1"/>
</dbReference>
<name>A0A1G2TVK5_9BACT</name>
<sequence>MQLSLKIIRDPINSLIYLERYVCTKDYHVLANYSEVSKSYNPQTRNDGFELPLLNFPINLHGDVNSIPNILKSHFPMHPDTVEDLKIKMEEIVQYIKVIPTSSMRTVLVDAKEKKVFLKLSINRYIARSKRKLSSKQIIHGLAVTKDIEKALSEKSMQLKDFAFLPEVAGIVTTIHGEEIGAVVRSVEPYPKNNTDRGYIPFFALYSSDINNPSDEPLLVQLIRHNSVDPLDFTLTKIIEPVIRHFNYFASEKGLLLQAHAQNTLLEINPDFSIGRIIYRDFGSVTIDGEVRTKKRLSDFKNYMINGKDNDRVESSIEYSLRYDEFMTAHSFELIGKILEKNFKVNIIIFKEKIKEIFFNTMTCKDKFPKVQYSIPVELSIGKFKPFVLKEIPDYR</sequence>
<dbReference type="Gene3D" id="1.10.510.40">
    <property type="match status" value="1"/>
</dbReference>
<feature type="domain" description="Aerobactin siderophore biosynthesis IucA/IucC N-terminal" evidence="2">
    <location>
        <begin position="96"/>
        <end position="205"/>
    </location>
</feature>
<dbReference type="InterPro" id="IPR007310">
    <property type="entry name" value="Aerobactin_biosyn_IucA/IucC_N"/>
</dbReference>
<dbReference type="Proteomes" id="UP000178404">
    <property type="component" value="Unassembled WGS sequence"/>
</dbReference>
<dbReference type="AlphaFoldDB" id="A0A1G2TVK5"/>
<dbReference type="PANTHER" id="PTHR34384">
    <property type="entry name" value="L-2,3-DIAMINOPROPANOATE--CITRATE LIGASE"/>
    <property type="match status" value="1"/>
</dbReference>
<dbReference type="GO" id="GO:0019290">
    <property type="term" value="P:siderophore biosynthetic process"/>
    <property type="evidence" value="ECO:0007669"/>
    <property type="project" value="InterPro"/>
</dbReference>
<comment type="similarity">
    <text evidence="1">Belongs to the IucA/IucC family.</text>
</comment>
<dbReference type="PANTHER" id="PTHR34384:SF5">
    <property type="entry name" value="L-2,3-DIAMINOPROPANOATE--CITRATE LIGASE"/>
    <property type="match status" value="1"/>
</dbReference>
<evidence type="ECO:0000313" key="4">
    <source>
        <dbReference type="Proteomes" id="UP000178404"/>
    </source>
</evidence>
<reference evidence="3 4" key="1">
    <citation type="journal article" date="2016" name="Nat. Commun.">
        <title>Thousands of microbial genomes shed light on interconnected biogeochemical processes in an aquifer system.</title>
        <authorList>
            <person name="Anantharaman K."/>
            <person name="Brown C.T."/>
            <person name="Hug L.A."/>
            <person name="Sharon I."/>
            <person name="Castelle C.J."/>
            <person name="Probst A.J."/>
            <person name="Thomas B.C."/>
            <person name="Singh A."/>
            <person name="Wilkins M.J."/>
            <person name="Karaoz U."/>
            <person name="Brodie E.L."/>
            <person name="Williams K.H."/>
            <person name="Hubbard S.S."/>
            <person name="Banfield J.F."/>
        </authorList>
    </citation>
    <scope>NUCLEOTIDE SEQUENCE [LARGE SCALE GENOMIC DNA]</scope>
</reference>
<proteinExistence type="inferred from homology"/>
<dbReference type="EMBL" id="MHWA01000015">
    <property type="protein sequence ID" value="OHB01326.1"/>
    <property type="molecule type" value="Genomic_DNA"/>
</dbReference>
<evidence type="ECO:0000313" key="3">
    <source>
        <dbReference type="EMBL" id="OHB01326.1"/>
    </source>
</evidence>
<gene>
    <name evidence="3" type="ORF">A3A90_00415</name>
</gene>
<organism evidence="3 4">
    <name type="scientific">Candidatus Zambryskibacteria bacterium RIFCSPLOWO2_01_FULL_35_19</name>
    <dbReference type="NCBI Taxonomy" id="1802757"/>
    <lineage>
        <taxon>Bacteria</taxon>
        <taxon>Candidatus Zambryskiibacteriota</taxon>
    </lineage>
</organism>
<evidence type="ECO:0000259" key="2">
    <source>
        <dbReference type="Pfam" id="PF04183"/>
    </source>
</evidence>
<comment type="caution">
    <text evidence="3">The sequence shown here is derived from an EMBL/GenBank/DDBJ whole genome shotgun (WGS) entry which is preliminary data.</text>
</comment>
<dbReference type="InterPro" id="IPR037455">
    <property type="entry name" value="LucA/IucC-like"/>
</dbReference>
<accession>A0A1G2TVK5</accession>
<evidence type="ECO:0000256" key="1">
    <source>
        <dbReference type="ARBA" id="ARBA00007832"/>
    </source>
</evidence>